<protein>
    <submittedName>
        <fullName evidence="1">Carboxypeptidase-like regulatory domain-containing protein</fullName>
    </submittedName>
</protein>
<comment type="caution">
    <text evidence="1">The sequence shown here is derived from an EMBL/GenBank/DDBJ whole genome shotgun (WGS) entry which is preliminary data.</text>
</comment>
<gene>
    <name evidence="1" type="ORF">ESU54_08935</name>
</gene>
<dbReference type="AlphaFoldDB" id="A0A5C6Z0S4"/>
<name>A0A5C6Z0S4_9FLAO</name>
<keyword evidence="1" id="KW-0378">Hydrolase</keyword>
<keyword evidence="1" id="KW-0645">Protease</keyword>
<dbReference type="EMBL" id="VORT01000005">
    <property type="protein sequence ID" value="TXD73252.1"/>
    <property type="molecule type" value="Genomic_DNA"/>
</dbReference>
<reference evidence="1 2" key="1">
    <citation type="submission" date="2019-08" db="EMBL/GenBank/DDBJ databases">
        <title>Genome of Aequorivita antarctica SW49 (type strain).</title>
        <authorList>
            <person name="Bowman J.P."/>
        </authorList>
    </citation>
    <scope>NUCLEOTIDE SEQUENCE [LARGE SCALE GENOMIC DNA]</scope>
    <source>
        <strain evidence="1 2">SW49</strain>
    </source>
</reference>
<accession>A0A5C6Z0S4</accession>
<evidence type="ECO:0000313" key="1">
    <source>
        <dbReference type="EMBL" id="TXD73252.1"/>
    </source>
</evidence>
<organism evidence="1 2">
    <name type="scientific">Aequorivita antarctica</name>
    <dbReference type="NCBI Taxonomy" id="153266"/>
    <lineage>
        <taxon>Bacteria</taxon>
        <taxon>Pseudomonadati</taxon>
        <taxon>Bacteroidota</taxon>
        <taxon>Flavobacteriia</taxon>
        <taxon>Flavobacteriales</taxon>
        <taxon>Flavobacteriaceae</taxon>
        <taxon>Aequorivita</taxon>
    </lineage>
</organism>
<proteinExistence type="predicted"/>
<dbReference type="Gene3D" id="2.60.40.1120">
    <property type="entry name" value="Carboxypeptidase-like, regulatory domain"/>
    <property type="match status" value="1"/>
</dbReference>
<dbReference type="InterPro" id="IPR008969">
    <property type="entry name" value="CarboxyPept-like_regulatory"/>
</dbReference>
<keyword evidence="1" id="KW-0121">Carboxypeptidase</keyword>
<dbReference type="Pfam" id="PF13715">
    <property type="entry name" value="CarbopepD_reg_2"/>
    <property type="match status" value="1"/>
</dbReference>
<dbReference type="Proteomes" id="UP000321497">
    <property type="component" value="Unassembled WGS sequence"/>
</dbReference>
<dbReference type="RefSeq" id="WP_146848105.1">
    <property type="nucleotide sequence ID" value="NZ_VORT01000005.1"/>
</dbReference>
<dbReference type="GO" id="GO:0004180">
    <property type="term" value="F:carboxypeptidase activity"/>
    <property type="evidence" value="ECO:0007669"/>
    <property type="project" value="UniProtKB-KW"/>
</dbReference>
<dbReference type="SUPFAM" id="SSF49464">
    <property type="entry name" value="Carboxypeptidase regulatory domain-like"/>
    <property type="match status" value="1"/>
</dbReference>
<keyword evidence="2" id="KW-1185">Reference proteome</keyword>
<sequence>MPFKILLSIALIYIGTLSSIGQNIELSGQVKAADGVVLEFVNIGIQNKDIGTVSDKNGLFFLNIPPSNQKDSITVSYVGYFNKTLSIEEMIKKSPETILLKLNPFQLDEVIINNSEKKELKLGTQSYSNWVVGYVKSKNDSNNDIQEFVKKIKIKKASQVLNVNINLFNIKQETAIFRVNFYNVKDGLPFQKINRSGILFDQPISEGWNQLDLTQYDLKFDTDFFVSIEYIPQSGGQEEPFNYRGKLFGKSIKRTASQGEWNITRGATISMYVTVIQ</sequence>
<evidence type="ECO:0000313" key="2">
    <source>
        <dbReference type="Proteomes" id="UP000321497"/>
    </source>
</evidence>